<name>A0A0C9WNS1_9AGAR</name>
<dbReference type="EMBL" id="KN838649">
    <property type="protein sequence ID" value="KIJ99324.1"/>
    <property type="molecule type" value="Genomic_DNA"/>
</dbReference>
<organism evidence="1 2">
    <name type="scientific">Laccaria amethystina LaAM-08-1</name>
    <dbReference type="NCBI Taxonomy" id="1095629"/>
    <lineage>
        <taxon>Eukaryota</taxon>
        <taxon>Fungi</taxon>
        <taxon>Dikarya</taxon>
        <taxon>Basidiomycota</taxon>
        <taxon>Agaricomycotina</taxon>
        <taxon>Agaricomycetes</taxon>
        <taxon>Agaricomycetidae</taxon>
        <taxon>Agaricales</taxon>
        <taxon>Agaricineae</taxon>
        <taxon>Hydnangiaceae</taxon>
        <taxon>Laccaria</taxon>
    </lineage>
</organism>
<dbReference type="OrthoDB" id="2788229at2759"/>
<reference evidence="1 2" key="1">
    <citation type="submission" date="2014-04" db="EMBL/GenBank/DDBJ databases">
        <authorList>
            <consortium name="DOE Joint Genome Institute"/>
            <person name="Kuo A."/>
            <person name="Kohler A."/>
            <person name="Nagy L.G."/>
            <person name="Floudas D."/>
            <person name="Copeland A."/>
            <person name="Barry K.W."/>
            <person name="Cichocki N."/>
            <person name="Veneault-Fourrey C."/>
            <person name="LaButti K."/>
            <person name="Lindquist E.A."/>
            <person name="Lipzen A."/>
            <person name="Lundell T."/>
            <person name="Morin E."/>
            <person name="Murat C."/>
            <person name="Sun H."/>
            <person name="Tunlid A."/>
            <person name="Henrissat B."/>
            <person name="Grigoriev I.V."/>
            <person name="Hibbett D.S."/>
            <person name="Martin F."/>
            <person name="Nordberg H.P."/>
            <person name="Cantor M.N."/>
            <person name="Hua S.X."/>
        </authorList>
    </citation>
    <scope>NUCLEOTIDE SEQUENCE [LARGE SCALE GENOMIC DNA]</scope>
    <source>
        <strain evidence="1 2">LaAM-08-1</strain>
    </source>
</reference>
<dbReference type="HOGENOM" id="CLU_655627_0_0_1"/>
<dbReference type="AlphaFoldDB" id="A0A0C9WNS1"/>
<keyword evidence="2" id="KW-1185">Reference proteome</keyword>
<reference evidence="2" key="2">
    <citation type="submission" date="2015-01" db="EMBL/GenBank/DDBJ databases">
        <title>Evolutionary Origins and Diversification of the Mycorrhizal Mutualists.</title>
        <authorList>
            <consortium name="DOE Joint Genome Institute"/>
            <consortium name="Mycorrhizal Genomics Consortium"/>
            <person name="Kohler A."/>
            <person name="Kuo A."/>
            <person name="Nagy L.G."/>
            <person name="Floudas D."/>
            <person name="Copeland A."/>
            <person name="Barry K.W."/>
            <person name="Cichocki N."/>
            <person name="Veneault-Fourrey C."/>
            <person name="LaButti K."/>
            <person name="Lindquist E.A."/>
            <person name="Lipzen A."/>
            <person name="Lundell T."/>
            <person name="Morin E."/>
            <person name="Murat C."/>
            <person name="Riley R."/>
            <person name="Ohm R."/>
            <person name="Sun H."/>
            <person name="Tunlid A."/>
            <person name="Henrissat B."/>
            <person name="Grigoriev I.V."/>
            <person name="Hibbett D.S."/>
            <person name="Martin F."/>
        </authorList>
    </citation>
    <scope>NUCLEOTIDE SEQUENCE [LARGE SCALE GENOMIC DNA]</scope>
    <source>
        <strain evidence="2">LaAM-08-1</strain>
    </source>
</reference>
<evidence type="ECO:0008006" key="3">
    <source>
        <dbReference type="Google" id="ProtNLM"/>
    </source>
</evidence>
<protein>
    <recommendedName>
        <fullName evidence="3">F-box domain-containing protein</fullName>
    </recommendedName>
</protein>
<sequence>MASLLPWELLDIVMGYLLEDDSSLKSASLVCRFFVTPSQSRLFSIISLRPPPHKKRQLIGCRLFPAHIPTDSKKGFKSSIEAFSRVVAASPHLLGYVRCVHLHGSPYPLMPQLPPDHWDWLTSQSHHLMTFLPRIAPRLRSFEMHLVDWKTLLPEVMKTIAGIFESGLLSSLSLVNTTNLPVSVLASCERLQHLNLEVEGAWASAALAACRMSERHQSKRRLISLELRNSKIDWFLAEDCIFDISHLRYLDLLGQLDFARVCEICSGSLRVLHMEAKYLPDVFVASNDVNSFTVLKKAYFRLSAGTSAQAPVSNEPRNDLSRINDLLRHSHMPALKQIILDCTTAYKSTLDSLVLLSELDSILAGGTQENLPALRSVTILVDCSQRYKYKVIRIIMKEMRLLREMGILRVIRGEDRQLL</sequence>
<evidence type="ECO:0000313" key="2">
    <source>
        <dbReference type="Proteomes" id="UP000054477"/>
    </source>
</evidence>
<evidence type="ECO:0000313" key="1">
    <source>
        <dbReference type="EMBL" id="KIJ99324.1"/>
    </source>
</evidence>
<accession>A0A0C9WNS1</accession>
<gene>
    <name evidence="1" type="ORF">K443DRAFT_680053</name>
</gene>
<proteinExistence type="predicted"/>
<dbReference type="Proteomes" id="UP000054477">
    <property type="component" value="Unassembled WGS sequence"/>
</dbReference>